<dbReference type="EMBL" id="SMLG01000009">
    <property type="protein sequence ID" value="TDE42941.1"/>
    <property type="molecule type" value="Genomic_DNA"/>
</dbReference>
<proteinExistence type="predicted"/>
<dbReference type="Proteomes" id="UP000294814">
    <property type="component" value="Unassembled WGS sequence"/>
</dbReference>
<sequence>MRTNFKKLMMPLAVIILGSIGAFATMSMGSVKDAPGDKRGYLFVDALHPCVQNIMCSTIVDDICKTPSLQTLKGKINESDTSCPQTLYKKI</sequence>
<evidence type="ECO:0000313" key="2">
    <source>
        <dbReference type="EMBL" id="TDE42941.1"/>
    </source>
</evidence>
<accession>A0A4R5F5J8</accession>
<evidence type="ECO:0000256" key="1">
    <source>
        <dbReference type="SAM" id="SignalP"/>
    </source>
</evidence>
<dbReference type="RefSeq" id="WP_131916758.1">
    <property type="nucleotide sequence ID" value="NZ_SMLG01000009.1"/>
</dbReference>
<keyword evidence="3" id="KW-1185">Reference proteome</keyword>
<gene>
    <name evidence="2" type="ORF">E0I26_12270</name>
</gene>
<dbReference type="OrthoDB" id="1453093at2"/>
<feature type="signal peptide" evidence="1">
    <location>
        <begin position="1"/>
        <end position="24"/>
    </location>
</feature>
<feature type="chain" id="PRO_5021018007" evidence="1">
    <location>
        <begin position="25"/>
        <end position="91"/>
    </location>
</feature>
<keyword evidence="1" id="KW-0732">Signal</keyword>
<evidence type="ECO:0000313" key="3">
    <source>
        <dbReference type="Proteomes" id="UP000294814"/>
    </source>
</evidence>
<protein>
    <submittedName>
        <fullName evidence="2">Uncharacterized protein</fullName>
    </submittedName>
</protein>
<reference evidence="2 3" key="1">
    <citation type="submission" date="2019-03" db="EMBL/GenBank/DDBJ databases">
        <title>Novel species of Flavobacterium.</title>
        <authorList>
            <person name="Liu Q."/>
            <person name="Xin Y.-H."/>
        </authorList>
    </citation>
    <scope>NUCLEOTIDE SEQUENCE [LARGE SCALE GENOMIC DNA]</scope>
    <source>
        <strain evidence="2 3">LB3P52</strain>
    </source>
</reference>
<organism evidence="2 3">
    <name type="scientific">Flavobacterium rhamnosiphilum</name>
    <dbReference type="NCBI Taxonomy" id="2541724"/>
    <lineage>
        <taxon>Bacteria</taxon>
        <taxon>Pseudomonadati</taxon>
        <taxon>Bacteroidota</taxon>
        <taxon>Flavobacteriia</taxon>
        <taxon>Flavobacteriales</taxon>
        <taxon>Flavobacteriaceae</taxon>
        <taxon>Flavobacterium</taxon>
    </lineage>
</organism>
<name>A0A4R5F5J8_9FLAO</name>
<comment type="caution">
    <text evidence="2">The sequence shown here is derived from an EMBL/GenBank/DDBJ whole genome shotgun (WGS) entry which is preliminary data.</text>
</comment>
<dbReference type="AlphaFoldDB" id="A0A4R5F5J8"/>